<dbReference type="OrthoDB" id="1306268at2759"/>
<proteinExistence type="predicted"/>
<evidence type="ECO:0000313" key="2">
    <source>
        <dbReference type="EMBL" id="KAG5627356.1"/>
    </source>
</evidence>
<accession>A0A9J6ASK3</accession>
<protein>
    <submittedName>
        <fullName evidence="2">Uncharacterized protein</fullName>
    </submittedName>
</protein>
<feature type="compositionally biased region" description="Basic and acidic residues" evidence="1">
    <location>
        <begin position="222"/>
        <end position="248"/>
    </location>
</feature>
<feature type="compositionally biased region" description="Polar residues" evidence="1">
    <location>
        <begin position="194"/>
        <end position="213"/>
    </location>
</feature>
<feature type="compositionally biased region" description="Polar residues" evidence="1">
    <location>
        <begin position="176"/>
        <end position="185"/>
    </location>
</feature>
<feature type="region of interest" description="Disordered" evidence="1">
    <location>
        <begin position="134"/>
        <end position="262"/>
    </location>
</feature>
<organism evidence="2 3">
    <name type="scientific">Solanum commersonii</name>
    <name type="common">Commerson's wild potato</name>
    <name type="synonym">Commerson's nightshade</name>
    <dbReference type="NCBI Taxonomy" id="4109"/>
    <lineage>
        <taxon>Eukaryota</taxon>
        <taxon>Viridiplantae</taxon>
        <taxon>Streptophyta</taxon>
        <taxon>Embryophyta</taxon>
        <taxon>Tracheophyta</taxon>
        <taxon>Spermatophyta</taxon>
        <taxon>Magnoliopsida</taxon>
        <taxon>eudicotyledons</taxon>
        <taxon>Gunneridae</taxon>
        <taxon>Pentapetalae</taxon>
        <taxon>asterids</taxon>
        <taxon>lamiids</taxon>
        <taxon>Solanales</taxon>
        <taxon>Solanaceae</taxon>
        <taxon>Solanoideae</taxon>
        <taxon>Solaneae</taxon>
        <taxon>Solanum</taxon>
    </lineage>
</organism>
<keyword evidence="3" id="KW-1185">Reference proteome</keyword>
<evidence type="ECO:0000256" key="1">
    <source>
        <dbReference type="SAM" id="MobiDB-lite"/>
    </source>
</evidence>
<dbReference type="PANTHER" id="PTHR48186">
    <property type="entry name" value="NB-ARC DOMAIN-CONTAINING PROTEIN"/>
    <property type="match status" value="1"/>
</dbReference>
<dbReference type="AlphaFoldDB" id="A0A9J6ASK3"/>
<evidence type="ECO:0000313" key="3">
    <source>
        <dbReference type="Proteomes" id="UP000824120"/>
    </source>
</evidence>
<dbReference type="PANTHER" id="PTHR48186:SF1">
    <property type="entry name" value="TPX2 C-TERMINAL DOMAIN-CONTAINING PROTEIN"/>
    <property type="match status" value="1"/>
</dbReference>
<name>A0A9J6ASK3_SOLCO</name>
<reference evidence="2 3" key="1">
    <citation type="submission" date="2020-09" db="EMBL/GenBank/DDBJ databases">
        <title>De no assembly of potato wild relative species, Solanum commersonii.</title>
        <authorList>
            <person name="Cho K."/>
        </authorList>
    </citation>
    <scope>NUCLEOTIDE SEQUENCE [LARGE SCALE GENOMIC DNA]</scope>
    <source>
        <strain evidence="2">LZ3.2</strain>
        <tissue evidence="2">Leaf</tissue>
    </source>
</reference>
<gene>
    <name evidence="2" type="ORF">H5410_012574</name>
</gene>
<feature type="compositionally biased region" description="Basic and acidic residues" evidence="1">
    <location>
        <begin position="144"/>
        <end position="161"/>
    </location>
</feature>
<dbReference type="Proteomes" id="UP000824120">
    <property type="component" value="Chromosome 2"/>
</dbReference>
<comment type="caution">
    <text evidence="2">The sequence shown here is derived from an EMBL/GenBank/DDBJ whole genome shotgun (WGS) entry which is preliminary data.</text>
</comment>
<dbReference type="EMBL" id="JACXVP010000002">
    <property type="protein sequence ID" value="KAG5627356.1"/>
    <property type="molecule type" value="Genomic_DNA"/>
</dbReference>
<sequence length="262" mass="30013">MDIEKVFMSCYKIKEQLDDIFNLIELALRVGAFKYQPQFEKRKARIIKFLTNRSITSIDDDDDDDEEEEAIEDNVGDEDNVTNIEESDKEEVINTQQQITVQTKKPLIKMTVQVTPMKKQNNCNAITTLTESDTELKNQLQKQNHKEFKKMESDTEKKREGGAQQTPTQCRRKECTTSSTKSMNVQVAPPPHPKQSNRSSSTRPMQKTSQSSAVAGPIQRETQSDSDMKKKFESSKRKLEERLAEQREAKRRNCNGGLSSNA</sequence>